<evidence type="ECO:0000256" key="1">
    <source>
        <dbReference type="SAM" id="Coils"/>
    </source>
</evidence>
<dbReference type="RefSeq" id="WP_040450509.1">
    <property type="nucleotide sequence ID" value="NZ_CM011002.1"/>
</dbReference>
<proteinExistence type="predicted"/>
<accession>A0A5E8H265</accession>
<keyword evidence="1" id="KW-0175">Coiled coil</keyword>
<gene>
    <name evidence="2" type="ORF">SADFL11_3253</name>
</gene>
<dbReference type="Proteomes" id="UP000004703">
    <property type="component" value="Chromosome"/>
</dbReference>
<organism evidence="2 3">
    <name type="scientific">Roseibium alexandrii (strain DSM 17067 / NCIMB 14079 / DFL-11)</name>
    <name type="common">Labrenzia alexandrii</name>
    <dbReference type="NCBI Taxonomy" id="244592"/>
    <lineage>
        <taxon>Bacteria</taxon>
        <taxon>Pseudomonadati</taxon>
        <taxon>Pseudomonadota</taxon>
        <taxon>Alphaproteobacteria</taxon>
        <taxon>Hyphomicrobiales</taxon>
        <taxon>Stappiaceae</taxon>
        <taxon>Roseibium</taxon>
    </lineage>
</organism>
<dbReference type="AlphaFoldDB" id="A0A5E8H265"/>
<reference evidence="2 3" key="2">
    <citation type="submission" date="2013-04" db="EMBL/GenBank/DDBJ databases">
        <authorList>
            <person name="Fiebig A."/>
            <person name="Pradella S."/>
            <person name="Wagner-Doebler I."/>
        </authorList>
    </citation>
    <scope>NUCLEOTIDE SEQUENCE [LARGE SCALE GENOMIC DNA]</scope>
    <source>
        <strain evidence="3">DSM 17067 / NCIMB 14079 / DFL-11</strain>
    </source>
</reference>
<feature type="coiled-coil region" evidence="1">
    <location>
        <begin position="89"/>
        <end position="116"/>
    </location>
</feature>
<evidence type="ECO:0000313" key="2">
    <source>
        <dbReference type="EMBL" id="EEE45964.2"/>
    </source>
</evidence>
<dbReference type="EMBL" id="ACCU02000003">
    <property type="protein sequence ID" value="EEE45964.2"/>
    <property type="molecule type" value="Genomic_DNA"/>
</dbReference>
<name>A0A5E8H265_ROSAD</name>
<evidence type="ECO:0000313" key="3">
    <source>
        <dbReference type="Proteomes" id="UP000004703"/>
    </source>
</evidence>
<comment type="caution">
    <text evidence="2">The sequence shown here is derived from an EMBL/GenBank/DDBJ whole genome shotgun (WGS) entry which is preliminary data.</text>
</comment>
<reference evidence="2 3" key="1">
    <citation type="submission" date="2008-01" db="EMBL/GenBank/DDBJ databases">
        <authorList>
            <person name="Wagner-Dobler I."/>
            <person name="Ferriera S."/>
            <person name="Johnson J."/>
            <person name="Kravitz S."/>
            <person name="Beeson K."/>
            <person name="Sutton G."/>
            <person name="Rogers Y.-H."/>
            <person name="Friedman R."/>
            <person name="Frazier M."/>
            <person name="Venter J.C."/>
        </authorList>
    </citation>
    <scope>NUCLEOTIDE SEQUENCE [LARGE SCALE GENOMIC DNA]</scope>
    <source>
        <strain evidence="3">DSM 17067 / NCIMB 14079 / DFL-11</strain>
    </source>
</reference>
<protein>
    <submittedName>
        <fullName evidence="2">Uncharacterized protein</fullName>
    </submittedName>
</protein>
<sequence length="198" mass="21938">MSLKRTDLRRAAVATLSNLGRAPWPTIAGENVFDSRQDALQHHESDQDAPFILVYTDEAAAYLEASGLGGQYPWPVLQSLVIEIGVTNASAATETTAELEAKLDQLQQEVEDLLFDHSQNVHAKRFKKLYARTLEAKSFRMASSASNNRKAMRCLEYVLLITPDCKDYAAVFGPLETIGFTTDRNGEQLNADMTGLQQ</sequence>